<dbReference type="Gene3D" id="3.40.1620.10">
    <property type="entry name" value="YefM-like domain"/>
    <property type="match status" value="1"/>
</dbReference>
<dbReference type="InterPro" id="IPR036165">
    <property type="entry name" value="YefM-like_sf"/>
</dbReference>
<gene>
    <name evidence="2" type="ORF">G3446_17155</name>
</gene>
<evidence type="ECO:0000256" key="1">
    <source>
        <dbReference type="ARBA" id="ARBA00009981"/>
    </source>
</evidence>
<name>A0A6M0K1G8_9GAMM</name>
<reference evidence="2 3" key="1">
    <citation type="submission" date="2020-02" db="EMBL/GenBank/DDBJ databases">
        <title>Genome sequences of Thiorhodococcus mannitoliphagus and Thiorhodococcus minor, purple sulfur photosynthetic bacteria in the gammaproteobacterial family, Chromatiaceae.</title>
        <authorList>
            <person name="Aviles F.A."/>
            <person name="Meyer T.E."/>
            <person name="Kyndt J.A."/>
        </authorList>
    </citation>
    <scope>NUCLEOTIDE SEQUENCE [LARGE SCALE GENOMIC DNA]</scope>
    <source>
        <strain evidence="2 3">DSM 11518</strain>
    </source>
</reference>
<keyword evidence="3" id="KW-1185">Reference proteome</keyword>
<proteinExistence type="inferred from homology"/>
<comment type="similarity">
    <text evidence="1">Belongs to the phD/YefM antitoxin family.</text>
</comment>
<organism evidence="2 3">
    <name type="scientific">Thiorhodococcus minor</name>
    <dbReference type="NCBI Taxonomy" id="57489"/>
    <lineage>
        <taxon>Bacteria</taxon>
        <taxon>Pseudomonadati</taxon>
        <taxon>Pseudomonadota</taxon>
        <taxon>Gammaproteobacteria</taxon>
        <taxon>Chromatiales</taxon>
        <taxon>Chromatiaceae</taxon>
        <taxon>Thiorhodococcus</taxon>
    </lineage>
</organism>
<evidence type="ECO:0000313" key="3">
    <source>
        <dbReference type="Proteomes" id="UP000483379"/>
    </source>
</evidence>
<dbReference type="RefSeq" id="WP_164454060.1">
    <property type="nucleotide sequence ID" value="NZ_JAAIJQ010000056.1"/>
</dbReference>
<protein>
    <recommendedName>
        <fullName evidence="4">Type II toxin-antitoxin system Phd/YefM family antitoxin</fullName>
    </recommendedName>
</protein>
<evidence type="ECO:0000313" key="2">
    <source>
        <dbReference type="EMBL" id="NEV63596.1"/>
    </source>
</evidence>
<dbReference type="AlphaFoldDB" id="A0A6M0K1G8"/>
<dbReference type="SUPFAM" id="SSF143120">
    <property type="entry name" value="YefM-like"/>
    <property type="match status" value="1"/>
</dbReference>
<accession>A0A6M0K1G8</accession>
<dbReference type="Proteomes" id="UP000483379">
    <property type="component" value="Unassembled WGS sequence"/>
</dbReference>
<evidence type="ECO:0008006" key="4">
    <source>
        <dbReference type="Google" id="ProtNLM"/>
    </source>
</evidence>
<comment type="caution">
    <text evidence="2">The sequence shown here is derived from an EMBL/GenBank/DDBJ whole genome shotgun (WGS) entry which is preliminary data.</text>
</comment>
<sequence>MEQVNVTQAARRLSDLLNRVAYLGTSFALTRGGRRIARLVPAGPSKSVKVSELNAIFARTPKLGEDADAFERDIADAHSVLVPDRDPWED</sequence>
<dbReference type="EMBL" id="JAAIJQ010000056">
    <property type="protein sequence ID" value="NEV63596.1"/>
    <property type="molecule type" value="Genomic_DNA"/>
</dbReference>